<comment type="caution">
    <text evidence="1">The sequence shown here is derived from an EMBL/GenBank/DDBJ whole genome shotgun (WGS) entry which is preliminary data.</text>
</comment>
<evidence type="ECO:0000313" key="1">
    <source>
        <dbReference type="EMBL" id="RAI42809.1"/>
    </source>
</evidence>
<protein>
    <submittedName>
        <fullName evidence="1">Uncharacterized protein</fullName>
    </submittedName>
</protein>
<name>A0A327KVF3_9BRAD</name>
<dbReference type="EMBL" id="NPEX01000125">
    <property type="protein sequence ID" value="RAI42809.1"/>
    <property type="molecule type" value="Genomic_DNA"/>
</dbReference>
<dbReference type="AlphaFoldDB" id="A0A327KVF3"/>
<accession>A0A327KVF3</accession>
<dbReference type="RefSeq" id="WP_111420322.1">
    <property type="nucleotide sequence ID" value="NZ_NPEX01000125.1"/>
</dbReference>
<dbReference type="Proteomes" id="UP000249130">
    <property type="component" value="Unassembled WGS sequence"/>
</dbReference>
<sequence>MNLATTTLIITAALLPASALLALYAWHTPAVIAREGAETRRQLAAERTRLGALARVHGLAHGFRKDDHECDR</sequence>
<keyword evidence="2" id="KW-1185">Reference proteome</keyword>
<gene>
    <name evidence="1" type="ORF">CH341_17600</name>
</gene>
<organism evidence="1 2">
    <name type="scientific">Rhodoplanes roseus</name>
    <dbReference type="NCBI Taxonomy" id="29409"/>
    <lineage>
        <taxon>Bacteria</taxon>
        <taxon>Pseudomonadati</taxon>
        <taxon>Pseudomonadota</taxon>
        <taxon>Alphaproteobacteria</taxon>
        <taxon>Hyphomicrobiales</taxon>
        <taxon>Nitrobacteraceae</taxon>
        <taxon>Rhodoplanes</taxon>
    </lineage>
</organism>
<evidence type="ECO:0000313" key="2">
    <source>
        <dbReference type="Proteomes" id="UP000249130"/>
    </source>
</evidence>
<proteinExistence type="predicted"/>
<reference evidence="1 2" key="1">
    <citation type="submission" date="2017-07" db="EMBL/GenBank/DDBJ databases">
        <title>Draft Genome Sequences of Select Purple Nonsulfur Bacteria.</title>
        <authorList>
            <person name="Lasarre B."/>
            <person name="Mckinlay J.B."/>
        </authorList>
    </citation>
    <scope>NUCLEOTIDE SEQUENCE [LARGE SCALE GENOMIC DNA]</scope>
    <source>
        <strain evidence="1 2">DSM 5909</strain>
    </source>
</reference>